<evidence type="ECO:0000256" key="16">
    <source>
        <dbReference type="ARBA" id="ARBA00023209"/>
    </source>
</evidence>
<evidence type="ECO:0000256" key="10">
    <source>
        <dbReference type="ARBA" id="ARBA00022679"/>
    </source>
</evidence>
<protein>
    <recommendedName>
        <fullName evidence="7 18">Phosphatidate cytidylyltransferase</fullName>
        <ecNumber evidence="6 18">2.7.7.41</ecNumber>
    </recommendedName>
</protein>
<evidence type="ECO:0000256" key="17">
    <source>
        <dbReference type="ARBA" id="ARBA00023264"/>
    </source>
</evidence>
<feature type="transmembrane region" description="Helical" evidence="19">
    <location>
        <begin position="6"/>
        <end position="34"/>
    </location>
</feature>
<dbReference type="EC" id="2.7.7.41" evidence="6 18"/>
<evidence type="ECO:0000256" key="1">
    <source>
        <dbReference type="ARBA" id="ARBA00001698"/>
    </source>
</evidence>
<keyword evidence="17" id="KW-1208">Phospholipid metabolism</keyword>
<keyword evidence="12 18" id="KW-0548">Nucleotidyltransferase</keyword>
<keyword evidence="10 18" id="KW-0808">Transferase</keyword>
<keyword evidence="13 19" id="KW-1133">Transmembrane helix</keyword>
<keyword evidence="9" id="KW-0444">Lipid biosynthesis</keyword>
<proteinExistence type="inferred from homology"/>
<evidence type="ECO:0000313" key="21">
    <source>
        <dbReference type="Proteomes" id="UP000220111"/>
    </source>
</evidence>
<dbReference type="GO" id="GO:0016024">
    <property type="term" value="P:CDP-diacylglycerol biosynthetic process"/>
    <property type="evidence" value="ECO:0007669"/>
    <property type="project" value="UniProtKB-UniPathway"/>
</dbReference>
<dbReference type="InterPro" id="IPR000374">
    <property type="entry name" value="PC_trans"/>
</dbReference>
<evidence type="ECO:0000256" key="8">
    <source>
        <dbReference type="ARBA" id="ARBA00022475"/>
    </source>
</evidence>
<keyword evidence="8" id="KW-1003">Cell membrane</keyword>
<evidence type="ECO:0000256" key="13">
    <source>
        <dbReference type="ARBA" id="ARBA00022989"/>
    </source>
</evidence>
<feature type="transmembrane region" description="Helical" evidence="19">
    <location>
        <begin position="176"/>
        <end position="195"/>
    </location>
</feature>
<keyword evidence="14" id="KW-0443">Lipid metabolism</keyword>
<keyword evidence="15 19" id="KW-0472">Membrane</keyword>
<evidence type="ECO:0000256" key="4">
    <source>
        <dbReference type="ARBA" id="ARBA00005189"/>
    </source>
</evidence>
<comment type="pathway">
    <text evidence="3 18">Phospholipid metabolism; CDP-diacylglycerol biosynthesis; CDP-diacylglycerol from sn-glycerol 3-phosphate: step 3/3.</text>
</comment>
<dbReference type="Pfam" id="PF01148">
    <property type="entry name" value="CTP_transf_1"/>
    <property type="match status" value="1"/>
</dbReference>
<accession>A0A2A7BW80</accession>
<comment type="similarity">
    <text evidence="5 18">Belongs to the CDS family.</text>
</comment>
<feature type="transmembrane region" description="Helical" evidence="19">
    <location>
        <begin position="112"/>
        <end position="128"/>
    </location>
</feature>
<dbReference type="PANTHER" id="PTHR46382">
    <property type="entry name" value="PHOSPHATIDATE CYTIDYLYLTRANSFERASE"/>
    <property type="match status" value="1"/>
</dbReference>
<organism evidence="20 21">
    <name type="scientific">Bacillus wiedmannii</name>
    <dbReference type="NCBI Taxonomy" id="1890302"/>
    <lineage>
        <taxon>Bacteria</taxon>
        <taxon>Bacillati</taxon>
        <taxon>Bacillota</taxon>
        <taxon>Bacilli</taxon>
        <taxon>Bacillales</taxon>
        <taxon>Bacillaceae</taxon>
        <taxon>Bacillus</taxon>
        <taxon>Bacillus cereus group</taxon>
    </lineage>
</organism>
<feature type="transmembrane region" description="Helical" evidence="19">
    <location>
        <begin position="79"/>
        <end position="100"/>
    </location>
</feature>
<reference evidence="20 21" key="1">
    <citation type="submission" date="2017-09" db="EMBL/GenBank/DDBJ databases">
        <title>Large-scale bioinformatics analysis of Bacillus genomes uncovers conserved roles of natural products in bacterial physiology.</title>
        <authorList>
            <consortium name="Agbiome Team Llc"/>
            <person name="Bleich R.M."/>
            <person name="Grubbs K.J."/>
            <person name="Santa Maria K.C."/>
            <person name="Allen S.E."/>
            <person name="Farag S."/>
            <person name="Shank E.A."/>
            <person name="Bowers A."/>
        </authorList>
    </citation>
    <scope>NUCLEOTIDE SEQUENCE [LARGE SCALE GENOMIC DNA]</scope>
    <source>
        <strain evidence="20 21">AFS098222</strain>
    </source>
</reference>
<sequence>MKQRIITGVVAAALFIPIVIYGGVPFTVLVYALASIGLYELIRMSKLTLTLISIPTVLAAVLLWIILIPSSASELFTQIGLGKLEITFVIVLLLLSYTVLSKNTFTFDNASFLLMATTYVGMGFLYLNETRILGIKYVFCALFVIWATDSGAYFVGKALGKRKLWPEISPNKTIEGSLGGIVCGIIVALVYNMFFPVEANVGILIVLTIIISIFGQIGDLVQSAFKRHYGVKDSGTILPGHGGILDRTDSWLFVLPILYFLLQYN</sequence>
<evidence type="ECO:0000256" key="19">
    <source>
        <dbReference type="SAM" id="Phobius"/>
    </source>
</evidence>
<evidence type="ECO:0000256" key="15">
    <source>
        <dbReference type="ARBA" id="ARBA00023136"/>
    </source>
</evidence>
<comment type="subcellular location">
    <subcellularLocation>
        <location evidence="2">Cell membrane</location>
        <topology evidence="2">Multi-pass membrane protein</topology>
    </subcellularLocation>
</comment>
<dbReference type="PANTHER" id="PTHR46382:SF1">
    <property type="entry name" value="PHOSPHATIDATE CYTIDYLYLTRANSFERASE"/>
    <property type="match status" value="1"/>
</dbReference>
<dbReference type="UniPathway" id="UPA00557">
    <property type="reaction ID" value="UER00614"/>
</dbReference>
<comment type="pathway">
    <text evidence="4">Lipid metabolism.</text>
</comment>
<evidence type="ECO:0000313" key="20">
    <source>
        <dbReference type="EMBL" id="PDY42437.1"/>
    </source>
</evidence>
<dbReference type="AlphaFoldDB" id="A0A2A7BW80"/>
<feature type="transmembrane region" description="Helical" evidence="19">
    <location>
        <begin position="46"/>
        <end position="67"/>
    </location>
</feature>
<evidence type="ECO:0000256" key="2">
    <source>
        <dbReference type="ARBA" id="ARBA00004651"/>
    </source>
</evidence>
<evidence type="ECO:0000256" key="12">
    <source>
        <dbReference type="ARBA" id="ARBA00022695"/>
    </source>
</evidence>
<evidence type="ECO:0000256" key="9">
    <source>
        <dbReference type="ARBA" id="ARBA00022516"/>
    </source>
</evidence>
<evidence type="ECO:0000256" key="6">
    <source>
        <dbReference type="ARBA" id="ARBA00012487"/>
    </source>
</evidence>
<dbReference type="GO" id="GO:0004605">
    <property type="term" value="F:phosphatidate cytidylyltransferase activity"/>
    <property type="evidence" value="ECO:0007669"/>
    <property type="project" value="UniProtKB-EC"/>
</dbReference>
<comment type="catalytic activity">
    <reaction evidence="1 18">
        <text>a 1,2-diacyl-sn-glycero-3-phosphate + CTP + H(+) = a CDP-1,2-diacyl-sn-glycerol + diphosphate</text>
        <dbReference type="Rhea" id="RHEA:16229"/>
        <dbReference type="ChEBI" id="CHEBI:15378"/>
        <dbReference type="ChEBI" id="CHEBI:33019"/>
        <dbReference type="ChEBI" id="CHEBI:37563"/>
        <dbReference type="ChEBI" id="CHEBI:58332"/>
        <dbReference type="ChEBI" id="CHEBI:58608"/>
        <dbReference type="EC" id="2.7.7.41"/>
    </reaction>
</comment>
<dbReference type="Proteomes" id="UP000220111">
    <property type="component" value="Unassembled WGS sequence"/>
</dbReference>
<evidence type="ECO:0000256" key="14">
    <source>
        <dbReference type="ARBA" id="ARBA00023098"/>
    </source>
</evidence>
<comment type="caution">
    <text evidence="20">The sequence shown here is derived from an EMBL/GenBank/DDBJ whole genome shotgun (WGS) entry which is preliminary data.</text>
</comment>
<dbReference type="PROSITE" id="PS01315">
    <property type="entry name" value="CDS"/>
    <property type="match status" value="1"/>
</dbReference>
<evidence type="ECO:0000256" key="7">
    <source>
        <dbReference type="ARBA" id="ARBA00019373"/>
    </source>
</evidence>
<evidence type="ECO:0000256" key="5">
    <source>
        <dbReference type="ARBA" id="ARBA00010185"/>
    </source>
</evidence>
<name>A0A2A7BW80_9BACI</name>
<dbReference type="EMBL" id="NVPQ01000012">
    <property type="protein sequence ID" value="PDY42437.1"/>
    <property type="molecule type" value="Genomic_DNA"/>
</dbReference>
<evidence type="ECO:0000256" key="11">
    <source>
        <dbReference type="ARBA" id="ARBA00022692"/>
    </source>
</evidence>
<keyword evidence="11 18" id="KW-0812">Transmembrane</keyword>
<dbReference type="RefSeq" id="WP_097815165.1">
    <property type="nucleotide sequence ID" value="NZ_NVPQ01000012.1"/>
</dbReference>
<evidence type="ECO:0000256" key="3">
    <source>
        <dbReference type="ARBA" id="ARBA00005119"/>
    </source>
</evidence>
<feature type="transmembrane region" description="Helical" evidence="19">
    <location>
        <begin position="134"/>
        <end position="155"/>
    </location>
</feature>
<evidence type="ECO:0000256" key="18">
    <source>
        <dbReference type="RuleBase" id="RU003938"/>
    </source>
</evidence>
<keyword evidence="16" id="KW-0594">Phospholipid biosynthesis</keyword>
<dbReference type="GO" id="GO:0005886">
    <property type="term" value="C:plasma membrane"/>
    <property type="evidence" value="ECO:0007669"/>
    <property type="project" value="UniProtKB-SubCell"/>
</dbReference>
<gene>
    <name evidence="20" type="ORF">COO17_05755</name>
</gene>
<feature type="transmembrane region" description="Helical" evidence="19">
    <location>
        <begin position="201"/>
        <end position="221"/>
    </location>
</feature>